<reference evidence="2 3" key="1">
    <citation type="submission" date="2017-11" db="EMBL/GenBank/DDBJ databases">
        <title>De novo assembly and phasing of dikaryotic genomes from two isolates of Puccinia coronata f. sp. avenae, the causal agent of oat crown rust.</title>
        <authorList>
            <person name="Miller M.E."/>
            <person name="Zhang Y."/>
            <person name="Omidvar V."/>
            <person name="Sperschneider J."/>
            <person name="Schwessinger B."/>
            <person name="Raley C."/>
            <person name="Palmer J.M."/>
            <person name="Garnica D."/>
            <person name="Upadhyaya N."/>
            <person name="Rathjen J."/>
            <person name="Taylor J.M."/>
            <person name="Park R.F."/>
            <person name="Dodds P.N."/>
            <person name="Hirsch C.D."/>
            <person name="Kianian S.F."/>
            <person name="Figueroa M."/>
        </authorList>
    </citation>
    <scope>NUCLEOTIDE SEQUENCE [LARGE SCALE GENOMIC DNA]</scope>
    <source>
        <strain evidence="2">12NC29</strain>
    </source>
</reference>
<keyword evidence="3" id="KW-1185">Reference proteome</keyword>
<feature type="region of interest" description="Disordered" evidence="1">
    <location>
        <begin position="1"/>
        <end position="28"/>
    </location>
</feature>
<proteinExistence type="predicted"/>
<protein>
    <submittedName>
        <fullName evidence="2">Uncharacterized protein</fullName>
    </submittedName>
</protein>
<dbReference type="EMBL" id="PGCJ01000808">
    <property type="protein sequence ID" value="PLW19728.1"/>
    <property type="molecule type" value="Genomic_DNA"/>
</dbReference>
<dbReference type="AlphaFoldDB" id="A0A2N5T2N1"/>
<evidence type="ECO:0000313" key="3">
    <source>
        <dbReference type="Proteomes" id="UP000235388"/>
    </source>
</evidence>
<comment type="caution">
    <text evidence="2">The sequence shown here is derived from an EMBL/GenBank/DDBJ whole genome shotgun (WGS) entry which is preliminary data.</text>
</comment>
<gene>
    <name evidence="2" type="ORF">PCANC_07653</name>
</gene>
<organism evidence="2 3">
    <name type="scientific">Puccinia coronata f. sp. avenae</name>
    <dbReference type="NCBI Taxonomy" id="200324"/>
    <lineage>
        <taxon>Eukaryota</taxon>
        <taxon>Fungi</taxon>
        <taxon>Dikarya</taxon>
        <taxon>Basidiomycota</taxon>
        <taxon>Pucciniomycotina</taxon>
        <taxon>Pucciniomycetes</taxon>
        <taxon>Pucciniales</taxon>
        <taxon>Pucciniaceae</taxon>
        <taxon>Puccinia</taxon>
    </lineage>
</organism>
<evidence type="ECO:0000313" key="2">
    <source>
        <dbReference type="EMBL" id="PLW19728.1"/>
    </source>
</evidence>
<name>A0A2N5T2N1_9BASI</name>
<dbReference type="Proteomes" id="UP000235388">
    <property type="component" value="Unassembled WGS sequence"/>
</dbReference>
<evidence type="ECO:0000256" key="1">
    <source>
        <dbReference type="SAM" id="MobiDB-lite"/>
    </source>
</evidence>
<sequence>MSDRADRCPLIMTRLGPSGSGGGMIEDECSPLPPRISYNLEKDSPVILPPCNLVQPRRPQGPSHPTRT</sequence>
<accession>A0A2N5T2N1</accession>